<reference evidence="1" key="1">
    <citation type="journal article" date="2014" name="Int. J. Syst. Evol. Microbiol.">
        <title>Complete genome sequence of Corynebacterium casei LMG S-19264T (=DSM 44701T), isolated from a smear-ripened cheese.</title>
        <authorList>
            <consortium name="US DOE Joint Genome Institute (JGI-PGF)"/>
            <person name="Walter F."/>
            <person name="Albersmeier A."/>
            <person name="Kalinowski J."/>
            <person name="Ruckert C."/>
        </authorList>
    </citation>
    <scope>NUCLEOTIDE SEQUENCE</scope>
    <source>
        <strain evidence="1">CGMCC 1.12987</strain>
    </source>
</reference>
<name>A0A917D1S3_9BACL</name>
<evidence type="ECO:0000313" key="1">
    <source>
        <dbReference type="EMBL" id="GGG07592.1"/>
    </source>
</evidence>
<comment type="caution">
    <text evidence="1">The sequence shown here is derived from an EMBL/GenBank/DDBJ whole genome shotgun (WGS) entry which is preliminary data.</text>
</comment>
<accession>A0A917D1S3</accession>
<keyword evidence="2" id="KW-1185">Reference proteome</keyword>
<dbReference type="EMBL" id="BMGR01000008">
    <property type="protein sequence ID" value="GGG07592.1"/>
    <property type="molecule type" value="Genomic_DNA"/>
</dbReference>
<dbReference type="Proteomes" id="UP000644756">
    <property type="component" value="Unassembled WGS sequence"/>
</dbReference>
<protein>
    <submittedName>
        <fullName evidence="1">Uncharacterized protein</fullName>
    </submittedName>
</protein>
<organism evidence="1 2">
    <name type="scientific">Paenibacillus abyssi</name>
    <dbReference type="NCBI Taxonomy" id="1340531"/>
    <lineage>
        <taxon>Bacteria</taxon>
        <taxon>Bacillati</taxon>
        <taxon>Bacillota</taxon>
        <taxon>Bacilli</taxon>
        <taxon>Bacillales</taxon>
        <taxon>Paenibacillaceae</taxon>
        <taxon>Paenibacillus</taxon>
    </lineage>
</organism>
<sequence>MTVANMQCETVNAGGETCEHLLTGRQNVDYILYEVSNLKSVRMCKPCFNRKLTELLGESAFMDSEAIHSAFAARLA</sequence>
<reference evidence="1" key="2">
    <citation type="submission" date="2020-09" db="EMBL/GenBank/DDBJ databases">
        <authorList>
            <person name="Sun Q."/>
            <person name="Zhou Y."/>
        </authorList>
    </citation>
    <scope>NUCLEOTIDE SEQUENCE</scope>
    <source>
        <strain evidence="1">CGMCC 1.12987</strain>
    </source>
</reference>
<proteinExistence type="predicted"/>
<dbReference type="AlphaFoldDB" id="A0A917D1S3"/>
<dbReference type="RefSeq" id="WP_188531460.1">
    <property type="nucleotide sequence ID" value="NZ_BMGR01000008.1"/>
</dbReference>
<evidence type="ECO:0000313" key="2">
    <source>
        <dbReference type="Proteomes" id="UP000644756"/>
    </source>
</evidence>
<gene>
    <name evidence="1" type="ORF">GCM10010916_25580</name>
</gene>